<comment type="caution">
    <text evidence="6">The sequence shown here is derived from an EMBL/GenBank/DDBJ whole genome shotgun (WGS) entry which is preliminary data.</text>
</comment>
<proteinExistence type="inferred from homology"/>
<evidence type="ECO:0000313" key="7">
    <source>
        <dbReference type="Proteomes" id="UP000576792"/>
    </source>
</evidence>
<dbReference type="InterPro" id="IPR015421">
    <property type="entry name" value="PyrdxlP-dep_Trfase_major"/>
</dbReference>
<evidence type="ECO:0000256" key="2">
    <source>
        <dbReference type="ARBA" id="ARBA00006376"/>
    </source>
</evidence>
<dbReference type="GO" id="GO:0008168">
    <property type="term" value="F:methyltransferase activity"/>
    <property type="evidence" value="ECO:0007669"/>
    <property type="project" value="UniProtKB-KW"/>
</dbReference>
<dbReference type="GO" id="GO:0005737">
    <property type="term" value="C:cytoplasm"/>
    <property type="evidence" value="ECO:0007669"/>
    <property type="project" value="TreeGrafter"/>
</dbReference>
<dbReference type="Gene3D" id="3.90.1150.10">
    <property type="entry name" value="Aspartate Aminotransferase, domain 1"/>
    <property type="match status" value="1"/>
</dbReference>
<evidence type="ECO:0000313" key="6">
    <source>
        <dbReference type="EMBL" id="NJC55968.1"/>
    </source>
</evidence>
<evidence type="ECO:0000259" key="5">
    <source>
        <dbReference type="Pfam" id="PF00464"/>
    </source>
</evidence>
<feature type="domain" description="Serine hydroxymethyltransferase-like" evidence="5">
    <location>
        <begin position="63"/>
        <end position="422"/>
    </location>
</feature>
<accession>A0A846RYN3</accession>
<sequence length="482" mass="50539">MFQTPQTWVPAGSRERIETISRTHLGEGDPSGSRSGTTAPTVPMGEVVAGIEDLIAASDRLHDEEAFNLNPASNVLNPRAAALLSSGSGPRTSLGYAGEKYEMGLKHIEQVEVVTAELAARLFNASFAEVRVPSGAMANLYAFMATCSPGDDIIASPTTIGGHVTHHAEGAAGLYGLHTTGSPVSIDAYSCDLDALANMAREVKPRLITMGGSLNLFEHPVAKVREIADEVGAHLLFDAAHVCGMIAGRQWANPLDEGAHLMSMSTYKSLGGPSHGLLLSNDAELSQRIDAIAFPGLTANFDAGAVAALGVTLADWIECGEDYASEMRASASTLADELSARGVEPFRCAEGFTDSHQFGLLAAPFGGGMTAARTLERAGFLTSGIGLPAPEFPGGQNGLRVGTPEIVRRGMTTADMPRMAELMTRALEAGQALCAADQEGPSTARVRHGSTRHGSATEAILSDIAAEVSTWRKDFTEVRHTA</sequence>
<dbReference type="Gene3D" id="3.40.640.10">
    <property type="entry name" value="Type I PLP-dependent aspartate aminotransferase-like (Major domain)"/>
    <property type="match status" value="1"/>
</dbReference>
<dbReference type="RefSeq" id="WP_342448993.1">
    <property type="nucleotide sequence ID" value="NZ_JAATJN010000001.1"/>
</dbReference>
<evidence type="ECO:0000256" key="3">
    <source>
        <dbReference type="ARBA" id="ARBA00022898"/>
    </source>
</evidence>
<organism evidence="6 7">
    <name type="scientific">Brevibacterium marinum</name>
    <dbReference type="NCBI Taxonomy" id="418643"/>
    <lineage>
        <taxon>Bacteria</taxon>
        <taxon>Bacillati</taxon>
        <taxon>Actinomycetota</taxon>
        <taxon>Actinomycetes</taxon>
        <taxon>Micrococcales</taxon>
        <taxon>Brevibacteriaceae</taxon>
        <taxon>Brevibacterium</taxon>
    </lineage>
</organism>
<dbReference type="GO" id="GO:0004372">
    <property type="term" value="F:glycine hydroxymethyltransferase activity"/>
    <property type="evidence" value="ECO:0007669"/>
    <property type="project" value="UniProtKB-EC"/>
</dbReference>
<dbReference type="SUPFAM" id="SSF53383">
    <property type="entry name" value="PLP-dependent transferases"/>
    <property type="match status" value="1"/>
</dbReference>
<protein>
    <submittedName>
        <fullName evidence="6">Glycine hydroxymethyltransferase</fullName>
        <ecNumber evidence="6">2.1.2.1</ecNumber>
    </submittedName>
</protein>
<dbReference type="Proteomes" id="UP000576792">
    <property type="component" value="Unassembled WGS sequence"/>
</dbReference>
<dbReference type="EMBL" id="JAATJN010000001">
    <property type="protein sequence ID" value="NJC55968.1"/>
    <property type="molecule type" value="Genomic_DNA"/>
</dbReference>
<dbReference type="EC" id="2.1.2.1" evidence="6"/>
<evidence type="ECO:0000256" key="4">
    <source>
        <dbReference type="SAM" id="MobiDB-lite"/>
    </source>
</evidence>
<keyword evidence="6" id="KW-0489">Methyltransferase</keyword>
<dbReference type="InterPro" id="IPR015424">
    <property type="entry name" value="PyrdxlP-dep_Trfase"/>
</dbReference>
<dbReference type="PANTHER" id="PTHR11680">
    <property type="entry name" value="SERINE HYDROXYMETHYLTRANSFERASE"/>
    <property type="match status" value="1"/>
</dbReference>
<dbReference type="GO" id="GO:0030170">
    <property type="term" value="F:pyridoxal phosphate binding"/>
    <property type="evidence" value="ECO:0007669"/>
    <property type="project" value="TreeGrafter"/>
</dbReference>
<dbReference type="GO" id="GO:0019264">
    <property type="term" value="P:glycine biosynthetic process from serine"/>
    <property type="evidence" value="ECO:0007669"/>
    <property type="project" value="TreeGrafter"/>
</dbReference>
<name>A0A846RYN3_9MICO</name>
<comment type="cofactor">
    <cofactor evidence="1">
        <name>pyridoxal 5'-phosphate</name>
        <dbReference type="ChEBI" id="CHEBI:597326"/>
    </cofactor>
</comment>
<feature type="region of interest" description="Disordered" evidence="4">
    <location>
        <begin position="20"/>
        <end position="42"/>
    </location>
</feature>
<keyword evidence="3" id="KW-0663">Pyridoxal phosphate</keyword>
<reference evidence="6 7" key="1">
    <citation type="submission" date="2020-03" db="EMBL/GenBank/DDBJ databases">
        <title>Sequencing the genomes of 1000 actinobacteria strains.</title>
        <authorList>
            <person name="Klenk H.-P."/>
        </authorList>
    </citation>
    <scope>NUCLEOTIDE SEQUENCE [LARGE SCALE GENOMIC DNA]</scope>
    <source>
        <strain evidence="6 7">DSM 18964</strain>
    </source>
</reference>
<gene>
    <name evidence="6" type="ORF">BKA07_001003</name>
</gene>
<dbReference type="InterPro" id="IPR015422">
    <property type="entry name" value="PyrdxlP-dep_Trfase_small"/>
</dbReference>
<keyword evidence="6" id="KW-0808">Transferase</keyword>
<dbReference type="Pfam" id="PF00464">
    <property type="entry name" value="SHMT"/>
    <property type="match status" value="1"/>
</dbReference>
<dbReference type="InterPro" id="IPR039429">
    <property type="entry name" value="SHMT-like_dom"/>
</dbReference>
<evidence type="ECO:0000256" key="1">
    <source>
        <dbReference type="ARBA" id="ARBA00001933"/>
    </source>
</evidence>
<dbReference type="GO" id="GO:0032259">
    <property type="term" value="P:methylation"/>
    <property type="evidence" value="ECO:0007669"/>
    <property type="project" value="UniProtKB-KW"/>
</dbReference>
<dbReference type="AlphaFoldDB" id="A0A846RYN3"/>
<comment type="similarity">
    <text evidence="2">Belongs to the SHMT family.</text>
</comment>
<dbReference type="PANTHER" id="PTHR11680:SF35">
    <property type="entry name" value="SERINE HYDROXYMETHYLTRANSFERASE 1"/>
    <property type="match status" value="1"/>
</dbReference>
<keyword evidence="7" id="KW-1185">Reference proteome</keyword>
<dbReference type="GO" id="GO:0046653">
    <property type="term" value="P:tetrahydrofolate metabolic process"/>
    <property type="evidence" value="ECO:0007669"/>
    <property type="project" value="TreeGrafter"/>
</dbReference>
<dbReference type="InterPro" id="IPR049943">
    <property type="entry name" value="Ser_HO-MeTrfase-like"/>
</dbReference>